<feature type="domain" description="SEC63" evidence="8">
    <location>
        <begin position="44"/>
        <end position="355"/>
    </location>
</feature>
<evidence type="ECO:0000256" key="2">
    <source>
        <dbReference type="ARBA" id="ARBA00004240"/>
    </source>
</evidence>
<dbReference type="EMBL" id="MCFL01000037">
    <property type="protein sequence ID" value="ORZ33313.1"/>
    <property type="molecule type" value="Genomic_DNA"/>
</dbReference>
<comment type="caution">
    <text evidence="9">The sequence shown here is derived from an EMBL/GenBank/DDBJ whole genome shotgun (WGS) entry which is preliminary data.</text>
</comment>
<dbReference type="GO" id="GO:0003723">
    <property type="term" value="F:RNA binding"/>
    <property type="evidence" value="ECO:0007669"/>
    <property type="project" value="TreeGrafter"/>
</dbReference>
<evidence type="ECO:0000259" key="8">
    <source>
        <dbReference type="SMART" id="SM00973"/>
    </source>
</evidence>
<keyword evidence="5" id="KW-1133">Transmembrane helix</keyword>
<dbReference type="FunFam" id="1.10.3380.10:FF:000002">
    <property type="entry name" value="Activating signal cointegrator 1 complex subunit 3"/>
    <property type="match status" value="1"/>
</dbReference>
<protein>
    <submittedName>
        <fullName evidence="9">Sec63 domain-containing protein</fullName>
    </submittedName>
</protein>
<name>A0A1Y2HHZ9_9FUNG</name>
<dbReference type="SUPFAM" id="SSF158702">
    <property type="entry name" value="Sec63 N-terminal domain-like"/>
    <property type="match status" value="1"/>
</dbReference>
<dbReference type="InterPro" id="IPR035892">
    <property type="entry name" value="C2_domain_sf"/>
</dbReference>
<dbReference type="GO" id="GO:0016020">
    <property type="term" value="C:membrane"/>
    <property type="evidence" value="ECO:0007669"/>
    <property type="project" value="UniProtKB-SubCell"/>
</dbReference>
<evidence type="ECO:0000313" key="10">
    <source>
        <dbReference type="Proteomes" id="UP000193411"/>
    </source>
</evidence>
<feature type="non-terminal residue" evidence="9">
    <location>
        <position position="1"/>
    </location>
</feature>
<dbReference type="STRING" id="765915.A0A1Y2HHZ9"/>
<keyword evidence="10" id="KW-1185">Reference proteome</keyword>
<dbReference type="Pfam" id="PF02889">
    <property type="entry name" value="Sec63"/>
    <property type="match status" value="1"/>
</dbReference>
<accession>A0A1Y2HHZ9</accession>
<keyword evidence="6" id="KW-0472">Membrane</keyword>
<dbReference type="InterPro" id="IPR014756">
    <property type="entry name" value="Ig_E-set"/>
</dbReference>
<sequence length="355" mass="39962">DALDFVTWTYFFRRIQRNPTYYGLDSPEPEDVSMYLSKMIDEVLTDLHRAGIASYYYMFHQTLEHFLFALRPNPKTATPAKLLDALALAHEYAELPVRHNEDLQNKQLAQDVPFSVTHFPGWDNPHLKAHLLLQAHISRSPLPIVDYVTDTVSVLDQSVRVAQAMLDVAVHKGLADVCVQIVHLLQQIKQAQWITDPNVHQIPTGCKVPKGVGCIAQLLGCSVDQLKGQPKLIKYAANLPLVSVQIRDDVAKGGVQVSLTRTSAFPEYRTNKDTRIHAPKFPKVQYEGWYALLVGPPPEGQADGTGTVREVELRRFQFRERSRMSLNMGAVEKGKGAQLYIMCDGYLGLDQVFDL</sequence>
<dbReference type="AlphaFoldDB" id="A0A1Y2HHZ9"/>
<dbReference type="GO" id="GO:0043138">
    <property type="term" value="F:3'-5' DNA helicase activity"/>
    <property type="evidence" value="ECO:0007669"/>
    <property type="project" value="TreeGrafter"/>
</dbReference>
<dbReference type="InterPro" id="IPR004179">
    <property type="entry name" value="Sec63-dom"/>
</dbReference>
<evidence type="ECO:0000256" key="7">
    <source>
        <dbReference type="ARBA" id="ARBA00023186"/>
    </source>
</evidence>
<dbReference type="SUPFAM" id="SSF81296">
    <property type="entry name" value="E set domains"/>
    <property type="match status" value="1"/>
</dbReference>
<gene>
    <name evidence="9" type="ORF">BCR44DRAFT_1438731</name>
</gene>
<dbReference type="GO" id="GO:0005634">
    <property type="term" value="C:nucleus"/>
    <property type="evidence" value="ECO:0007669"/>
    <property type="project" value="TreeGrafter"/>
</dbReference>
<keyword evidence="7" id="KW-0143">Chaperone</keyword>
<keyword evidence="3" id="KW-0812">Transmembrane</keyword>
<evidence type="ECO:0000256" key="6">
    <source>
        <dbReference type="ARBA" id="ARBA00023136"/>
    </source>
</evidence>
<proteinExistence type="predicted"/>
<dbReference type="PANTHER" id="PTHR24075:SF6">
    <property type="entry name" value="ACTIVATING SIGNAL COINTEGRATOR 1 COMPLEX SUBUNIT 3"/>
    <property type="match status" value="1"/>
</dbReference>
<evidence type="ECO:0000256" key="3">
    <source>
        <dbReference type="ARBA" id="ARBA00022692"/>
    </source>
</evidence>
<evidence type="ECO:0000256" key="4">
    <source>
        <dbReference type="ARBA" id="ARBA00022824"/>
    </source>
</evidence>
<keyword evidence="4" id="KW-0256">Endoplasmic reticulum</keyword>
<dbReference type="Gene3D" id="1.10.3380.10">
    <property type="entry name" value="Sec63 N-terminal domain-like domain"/>
    <property type="match status" value="1"/>
</dbReference>
<dbReference type="Gene3D" id="2.60.40.150">
    <property type="entry name" value="C2 domain"/>
    <property type="match status" value="1"/>
</dbReference>
<dbReference type="SMART" id="SM00973">
    <property type="entry name" value="Sec63"/>
    <property type="match status" value="1"/>
</dbReference>
<comment type="subcellular location">
    <subcellularLocation>
        <location evidence="2">Endoplasmic reticulum</location>
    </subcellularLocation>
    <subcellularLocation>
        <location evidence="1">Membrane</location>
        <topology evidence="1">Multi-pass membrane protein</topology>
    </subcellularLocation>
</comment>
<evidence type="ECO:0000256" key="5">
    <source>
        <dbReference type="ARBA" id="ARBA00022989"/>
    </source>
</evidence>
<dbReference type="PANTHER" id="PTHR24075">
    <property type="entry name" value="SEC63 DOMAIN-CONTAINING"/>
    <property type="match status" value="1"/>
</dbReference>
<evidence type="ECO:0000256" key="1">
    <source>
        <dbReference type="ARBA" id="ARBA00004141"/>
    </source>
</evidence>
<dbReference type="Gene3D" id="1.10.10.10">
    <property type="entry name" value="Winged helix-like DNA-binding domain superfamily/Winged helix DNA-binding domain"/>
    <property type="match status" value="1"/>
</dbReference>
<dbReference type="Proteomes" id="UP000193411">
    <property type="component" value="Unassembled WGS sequence"/>
</dbReference>
<dbReference type="OrthoDB" id="5575at2759"/>
<reference evidence="9 10" key="1">
    <citation type="submission" date="2016-07" db="EMBL/GenBank/DDBJ databases">
        <title>Pervasive Adenine N6-methylation of Active Genes in Fungi.</title>
        <authorList>
            <consortium name="DOE Joint Genome Institute"/>
            <person name="Mondo S.J."/>
            <person name="Dannebaum R.O."/>
            <person name="Kuo R.C."/>
            <person name="Labutti K."/>
            <person name="Haridas S."/>
            <person name="Kuo A."/>
            <person name="Salamov A."/>
            <person name="Ahrendt S.R."/>
            <person name="Lipzen A."/>
            <person name="Sullivan W."/>
            <person name="Andreopoulos W.B."/>
            <person name="Clum A."/>
            <person name="Lindquist E."/>
            <person name="Daum C."/>
            <person name="Ramamoorthy G.K."/>
            <person name="Gryganskyi A."/>
            <person name="Culley D."/>
            <person name="Magnuson J.K."/>
            <person name="James T.Y."/>
            <person name="O'Malley M.A."/>
            <person name="Stajich J.E."/>
            <person name="Spatafora J.W."/>
            <person name="Visel A."/>
            <person name="Grigoriev I.V."/>
        </authorList>
    </citation>
    <scope>NUCLEOTIDE SEQUENCE [LARGE SCALE GENOMIC DNA]</scope>
    <source>
        <strain evidence="9 10">PL171</strain>
    </source>
</reference>
<evidence type="ECO:0000313" key="9">
    <source>
        <dbReference type="EMBL" id="ORZ33313.1"/>
    </source>
</evidence>
<dbReference type="InterPro" id="IPR036388">
    <property type="entry name" value="WH-like_DNA-bd_sf"/>
</dbReference>
<dbReference type="GO" id="GO:0005783">
    <property type="term" value="C:endoplasmic reticulum"/>
    <property type="evidence" value="ECO:0007669"/>
    <property type="project" value="UniProtKB-SubCell"/>
</dbReference>
<organism evidence="9 10">
    <name type="scientific">Catenaria anguillulae PL171</name>
    <dbReference type="NCBI Taxonomy" id="765915"/>
    <lineage>
        <taxon>Eukaryota</taxon>
        <taxon>Fungi</taxon>
        <taxon>Fungi incertae sedis</taxon>
        <taxon>Blastocladiomycota</taxon>
        <taxon>Blastocladiomycetes</taxon>
        <taxon>Blastocladiales</taxon>
        <taxon>Catenariaceae</taxon>
        <taxon>Catenaria</taxon>
    </lineage>
</organism>